<organism evidence="7 8">
    <name type="scientific">Ligilactobacillus pobuzihii</name>
    <dbReference type="NCBI Taxonomy" id="449659"/>
    <lineage>
        <taxon>Bacteria</taxon>
        <taxon>Bacillati</taxon>
        <taxon>Bacillota</taxon>
        <taxon>Bacilli</taxon>
        <taxon>Lactobacillales</taxon>
        <taxon>Lactobacillaceae</taxon>
        <taxon>Ligilactobacillus</taxon>
    </lineage>
</organism>
<feature type="transmembrane region" description="Helical" evidence="6">
    <location>
        <begin position="487"/>
        <end position="509"/>
    </location>
</feature>
<evidence type="ECO:0000256" key="2">
    <source>
        <dbReference type="ARBA" id="ARBA00022475"/>
    </source>
</evidence>
<feature type="transmembrane region" description="Helical" evidence="6">
    <location>
        <begin position="153"/>
        <end position="171"/>
    </location>
</feature>
<reference evidence="7 8" key="1">
    <citation type="journal article" date="2015" name="Genome Announc.">
        <title>Expanding the biotechnology potential of lactobacilli through comparative genomics of 213 strains and associated genera.</title>
        <authorList>
            <person name="Sun Z."/>
            <person name="Harris H.M."/>
            <person name="McCann A."/>
            <person name="Guo C."/>
            <person name="Argimon S."/>
            <person name="Zhang W."/>
            <person name="Yang X."/>
            <person name="Jeffery I.B."/>
            <person name="Cooney J.C."/>
            <person name="Kagawa T.F."/>
            <person name="Liu W."/>
            <person name="Song Y."/>
            <person name="Salvetti E."/>
            <person name="Wrobel A."/>
            <person name="Rasinkangas P."/>
            <person name="Parkhill J."/>
            <person name="Rea M.C."/>
            <person name="O'Sullivan O."/>
            <person name="Ritari J."/>
            <person name="Douillard F.P."/>
            <person name="Paul Ross R."/>
            <person name="Yang R."/>
            <person name="Briner A.E."/>
            <person name="Felis G.E."/>
            <person name="de Vos W.M."/>
            <person name="Barrangou R."/>
            <person name="Klaenhammer T.R."/>
            <person name="Caufield P.W."/>
            <person name="Cui Y."/>
            <person name="Zhang H."/>
            <person name="O'Toole P.W."/>
        </authorList>
    </citation>
    <scope>NUCLEOTIDE SEQUENCE [LARGE SCALE GENOMIC DNA]</scope>
    <source>
        <strain evidence="7 8">NBRC 103219</strain>
    </source>
</reference>
<keyword evidence="5 6" id="KW-0472">Membrane</keyword>
<dbReference type="PANTHER" id="PTHR30250">
    <property type="entry name" value="PST FAMILY PREDICTED COLANIC ACID TRANSPORTER"/>
    <property type="match status" value="1"/>
</dbReference>
<dbReference type="Pfam" id="PF01943">
    <property type="entry name" value="Polysacc_synt"/>
    <property type="match status" value="1"/>
</dbReference>
<evidence type="ECO:0000256" key="6">
    <source>
        <dbReference type="SAM" id="Phobius"/>
    </source>
</evidence>
<gene>
    <name evidence="7" type="ORF">IV66_GL000719</name>
</gene>
<name>A0A0R2L9R0_9LACO</name>
<sequence>MESRFILMSEKKVQSSEEQLKQAGSEPTAKEKMLKGSAWMTAGSIFSRILGAIYIIPWYGWFGADKLQANALYTKGYTVYSLFIMIATAGIPSAVAKQVSHYNSLNEYQVGRRLFKKTMYLMLGLGIFSAALLWFISPWISQGDPRMIPIYRSLSLALILIPVMSLARGFFQGYQDMAPSAISQLIEQVVRIVYMLAATYLIMKIMNGHYELGVVHSTLGAFFGAIGGIVLLAFYYLKQRKKYDSLAENSANILEVSDGQLIKEIIYQSIPFIFVSISMTLYNLFDQYTFQPIMQKVTDFTLDSINAQYALFAGNANKLVMIIVSLAIAMATTAIPLLSESVTKGDQKGTRDQITDTLELFFFIMLPAALGMAAVARPLYVLFYSYEHMGIYVMSVSAYTALALGLFSLMSSVLQGVYRNKIAIKYTVIGLVIKLILQFPMTVWLHGYGPVLATGIGTGISGVLMIRYAYYEFGLDLERLLKSFNQMMVFSLIMFVVVLAIVFGLGLFLSSYSRLMSVVVLALAVLGGAYVYAWLALKTRVADKVLGDKAGSLRRVLRIN</sequence>
<dbReference type="InterPro" id="IPR002797">
    <property type="entry name" value="Polysacc_synth"/>
</dbReference>
<keyword evidence="8" id="KW-1185">Reference proteome</keyword>
<dbReference type="Proteomes" id="UP000051886">
    <property type="component" value="Unassembled WGS sequence"/>
</dbReference>
<feature type="transmembrane region" description="Helical" evidence="6">
    <location>
        <begin position="265"/>
        <end position="285"/>
    </location>
</feature>
<protein>
    <submittedName>
        <fullName evidence="7">Export protein</fullName>
    </submittedName>
</protein>
<evidence type="ECO:0000256" key="3">
    <source>
        <dbReference type="ARBA" id="ARBA00022692"/>
    </source>
</evidence>
<proteinExistence type="predicted"/>
<dbReference type="PIRSF" id="PIRSF038958">
    <property type="entry name" value="PG_synth_SpoVB"/>
    <property type="match status" value="1"/>
</dbReference>
<evidence type="ECO:0000256" key="4">
    <source>
        <dbReference type="ARBA" id="ARBA00022989"/>
    </source>
</evidence>
<dbReference type="PANTHER" id="PTHR30250:SF21">
    <property type="entry name" value="LIPID II FLIPPASE MURJ"/>
    <property type="match status" value="1"/>
</dbReference>
<feature type="transmembrane region" description="Helical" evidence="6">
    <location>
        <begin position="216"/>
        <end position="237"/>
    </location>
</feature>
<feature type="transmembrane region" description="Helical" evidence="6">
    <location>
        <begin position="360"/>
        <end position="383"/>
    </location>
</feature>
<comment type="caution">
    <text evidence="7">The sequence shown here is derived from an EMBL/GenBank/DDBJ whole genome shotgun (WGS) entry which is preliminary data.</text>
</comment>
<dbReference type="InterPro" id="IPR050833">
    <property type="entry name" value="Poly_Biosynth_Transport"/>
</dbReference>
<accession>A0A0R2L9R0</accession>
<evidence type="ECO:0000313" key="7">
    <source>
        <dbReference type="EMBL" id="KRN96533.1"/>
    </source>
</evidence>
<feature type="transmembrane region" description="Helical" evidence="6">
    <location>
        <begin position="120"/>
        <end position="141"/>
    </location>
</feature>
<evidence type="ECO:0000256" key="5">
    <source>
        <dbReference type="ARBA" id="ARBA00023136"/>
    </source>
</evidence>
<keyword evidence="2" id="KW-1003">Cell membrane</keyword>
<dbReference type="AlphaFoldDB" id="A0A0R2L9R0"/>
<feature type="transmembrane region" description="Helical" evidence="6">
    <location>
        <begin position="389"/>
        <end position="410"/>
    </location>
</feature>
<dbReference type="EMBL" id="JQCN01000066">
    <property type="protein sequence ID" value="KRN96533.1"/>
    <property type="molecule type" value="Genomic_DNA"/>
</dbReference>
<dbReference type="InterPro" id="IPR024923">
    <property type="entry name" value="PG_synth_SpoVB"/>
</dbReference>
<feature type="transmembrane region" description="Helical" evidence="6">
    <location>
        <begin position="79"/>
        <end position="99"/>
    </location>
</feature>
<evidence type="ECO:0000313" key="8">
    <source>
        <dbReference type="Proteomes" id="UP000051886"/>
    </source>
</evidence>
<feature type="transmembrane region" description="Helical" evidence="6">
    <location>
        <begin position="38"/>
        <end position="59"/>
    </location>
</feature>
<feature type="transmembrane region" description="Helical" evidence="6">
    <location>
        <begin position="515"/>
        <end position="537"/>
    </location>
</feature>
<feature type="transmembrane region" description="Helical" evidence="6">
    <location>
        <begin position="319"/>
        <end position="339"/>
    </location>
</feature>
<keyword evidence="3 6" id="KW-0812">Transmembrane</keyword>
<keyword evidence="4 6" id="KW-1133">Transmembrane helix</keyword>
<feature type="transmembrane region" description="Helical" evidence="6">
    <location>
        <begin position="447"/>
        <end position="466"/>
    </location>
</feature>
<comment type="subcellular location">
    <subcellularLocation>
        <location evidence="1">Cell membrane</location>
        <topology evidence="1">Multi-pass membrane protein</topology>
    </subcellularLocation>
</comment>
<dbReference type="CDD" id="cd13124">
    <property type="entry name" value="MATE_SpoVB_like"/>
    <property type="match status" value="1"/>
</dbReference>
<dbReference type="GO" id="GO:0005886">
    <property type="term" value="C:plasma membrane"/>
    <property type="evidence" value="ECO:0007669"/>
    <property type="project" value="UniProtKB-SubCell"/>
</dbReference>
<dbReference type="PATRIC" id="fig|449659.4.peg.724"/>
<evidence type="ECO:0000256" key="1">
    <source>
        <dbReference type="ARBA" id="ARBA00004651"/>
    </source>
</evidence>
<dbReference type="STRING" id="449659.IV66_GL000719"/>
<feature type="transmembrane region" description="Helical" evidence="6">
    <location>
        <begin position="422"/>
        <end position="441"/>
    </location>
</feature>